<dbReference type="InterPro" id="IPR014347">
    <property type="entry name" value="Tautomerase/MIF_sf"/>
</dbReference>
<evidence type="ECO:0000259" key="3">
    <source>
        <dbReference type="Pfam" id="PF01361"/>
    </source>
</evidence>
<dbReference type="RefSeq" id="WP_369173661.1">
    <property type="nucleotide sequence ID" value="NZ_CP163439.1"/>
</dbReference>
<sequence length="64" mass="7048">MPVVTVDWWSGSKHEQRRELVEELTASVSRIAGCPTEAVTVIVRDVERSHWGKGGRLASDGDAE</sequence>
<dbReference type="SUPFAM" id="SSF55331">
    <property type="entry name" value="Tautomerase/MIF"/>
    <property type="match status" value="1"/>
</dbReference>
<dbReference type="Gene3D" id="3.30.429.10">
    <property type="entry name" value="Macrophage Migration Inhibitory Factor"/>
    <property type="match status" value="1"/>
</dbReference>
<evidence type="ECO:0000313" key="4">
    <source>
        <dbReference type="EMBL" id="XDQ38925.1"/>
    </source>
</evidence>
<accession>A0AB39Q6N0</accession>
<organism evidence="4">
    <name type="scientific">Streptomyces sp. R28</name>
    <dbReference type="NCBI Taxonomy" id="3238628"/>
    <lineage>
        <taxon>Bacteria</taxon>
        <taxon>Bacillati</taxon>
        <taxon>Actinomycetota</taxon>
        <taxon>Actinomycetes</taxon>
        <taxon>Kitasatosporales</taxon>
        <taxon>Streptomycetaceae</taxon>
        <taxon>Streptomyces</taxon>
    </lineage>
</organism>
<keyword evidence="2" id="KW-0413">Isomerase</keyword>
<name>A0AB39Q6N0_9ACTN</name>
<reference evidence="4" key="1">
    <citation type="submission" date="2024-07" db="EMBL/GenBank/DDBJ databases">
        <authorList>
            <person name="Yu S.T."/>
        </authorList>
    </citation>
    <scope>NUCLEOTIDE SEQUENCE</scope>
    <source>
        <strain evidence="4">R28</strain>
    </source>
</reference>
<evidence type="ECO:0000256" key="1">
    <source>
        <dbReference type="ARBA" id="ARBA00006723"/>
    </source>
</evidence>
<proteinExistence type="inferred from homology"/>
<dbReference type="GO" id="GO:0016853">
    <property type="term" value="F:isomerase activity"/>
    <property type="evidence" value="ECO:0007669"/>
    <property type="project" value="UniProtKB-KW"/>
</dbReference>
<gene>
    <name evidence="4" type="ORF">AB5J49_39300</name>
</gene>
<evidence type="ECO:0000256" key="2">
    <source>
        <dbReference type="ARBA" id="ARBA00023235"/>
    </source>
</evidence>
<dbReference type="Pfam" id="PF01361">
    <property type="entry name" value="Tautomerase"/>
    <property type="match status" value="1"/>
</dbReference>
<dbReference type="PANTHER" id="PTHR35530:SF1">
    <property type="entry name" value="2-HYDROXYMUCONATE TAUTOMERASE"/>
    <property type="match status" value="1"/>
</dbReference>
<dbReference type="PANTHER" id="PTHR35530">
    <property type="entry name" value="TAUTOMERASE-RELATED"/>
    <property type="match status" value="1"/>
</dbReference>
<dbReference type="AlphaFoldDB" id="A0AB39Q6N0"/>
<dbReference type="EMBL" id="CP163439">
    <property type="protein sequence ID" value="XDQ38925.1"/>
    <property type="molecule type" value="Genomic_DNA"/>
</dbReference>
<comment type="similarity">
    <text evidence="1">Belongs to the 4-oxalocrotonate tautomerase family.</text>
</comment>
<protein>
    <submittedName>
        <fullName evidence="4">4-oxalocrotonate tautomerase family protein</fullName>
    </submittedName>
</protein>
<dbReference type="InterPro" id="IPR004370">
    <property type="entry name" value="4-OT-like_dom"/>
</dbReference>
<feature type="domain" description="4-oxalocrotonate tautomerase-like" evidence="3">
    <location>
        <begin position="2"/>
        <end position="58"/>
    </location>
</feature>